<feature type="transmembrane region" description="Helical" evidence="6">
    <location>
        <begin position="254"/>
        <end position="273"/>
    </location>
</feature>
<dbReference type="PANTHER" id="PTHR31465">
    <property type="entry name" value="PROTEIN RTA1-RELATED"/>
    <property type="match status" value="1"/>
</dbReference>
<keyword evidence="4 6" id="KW-1133">Transmembrane helix</keyword>
<dbReference type="PANTHER" id="PTHR31465:SF1">
    <property type="entry name" value="PROTEIN RTA1-RELATED"/>
    <property type="match status" value="1"/>
</dbReference>
<dbReference type="OrthoDB" id="3358017at2759"/>
<evidence type="ECO:0000256" key="5">
    <source>
        <dbReference type="ARBA" id="ARBA00023136"/>
    </source>
</evidence>
<comment type="subcellular location">
    <subcellularLocation>
        <location evidence="1">Membrane</location>
        <topology evidence="1">Multi-pass membrane protein</topology>
    </subcellularLocation>
</comment>
<dbReference type="AlphaFoldDB" id="A0A9P7BBE4"/>
<evidence type="ECO:0000313" key="7">
    <source>
        <dbReference type="EMBL" id="KAG0668231.1"/>
    </source>
</evidence>
<evidence type="ECO:0000256" key="2">
    <source>
        <dbReference type="ARBA" id="ARBA00009969"/>
    </source>
</evidence>
<keyword evidence="5 6" id="KW-0472">Membrane</keyword>
<evidence type="ECO:0000313" key="8">
    <source>
        <dbReference type="Proteomes" id="UP000750334"/>
    </source>
</evidence>
<proteinExistence type="inferred from homology"/>
<comment type="similarity">
    <text evidence="2">Belongs to the lipid-translocating exporter (LTE) (TC 9.A.26.1) family.</text>
</comment>
<accession>A0A9P7BBE4</accession>
<feature type="transmembrane region" description="Helical" evidence="6">
    <location>
        <begin position="99"/>
        <end position="120"/>
    </location>
</feature>
<gene>
    <name evidence="7" type="ORF">C6P45_004884</name>
</gene>
<evidence type="ECO:0000256" key="1">
    <source>
        <dbReference type="ARBA" id="ARBA00004141"/>
    </source>
</evidence>
<dbReference type="GO" id="GO:0016020">
    <property type="term" value="C:membrane"/>
    <property type="evidence" value="ECO:0007669"/>
    <property type="project" value="UniProtKB-SubCell"/>
</dbReference>
<feature type="transmembrane region" description="Helical" evidence="6">
    <location>
        <begin position="218"/>
        <end position="239"/>
    </location>
</feature>
<evidence type="ECO:0000256" key="6">
    <source>
        <dbReference type="SAM" id="Phobius"/>
    </source>
</evidence>
<protein>
    <submittedName>
        <fullName evidence="7">Uncharacterized protein</fullName>
    </submittedName>
</protein>
<organism evidence="7 8">
    <name type="scientific">Maudiozyma exigua</name>
    <name type="common">Yeast</name>
    <name type="synonym">Kazachstania exigua</name>
    <dbReference type="NCBI Taxonomy" id="34358"/>
    <lineage>
        <taxon>Eukaryota</taxon>
        <taxon>Fungi</taxon>
        <taxon>Dikarya</taxon>
        <taxon>Ascomycota</taxon>
        <taxon>Saccharomycotina</taxon>
        <taxon>Saccharomycetes</taxon>
        <taxon>Saccharomycetales</taxon>
        <taxon>Saccharomycetaceae</taxon>
        <taxon>Maudiozyma</taxon>
    </lineage>
</organism>
<feature type="transmembrane region" description="Helical" evidence="6">
    <location>
        <begin position="141"/>
        <end position="161"/>
    </location>
</feature>
<feature type="transmembrane region" description="Helical" evidence="6">
    <location>
        <begin position="176"/>
        <end position="197"/>
    </location>
</feature>
<dbReference type="Proteomes" id="UP000750334">
    <property type="component" value="Unassembled WGS sequence"/>
</dbReference>
<feature type="transmembrane region" description="Helical" evidence="6">
    <location>
        <begin position="66"/>
        <end position="87"/>
    </location>
</feature>
<keyword evidence="3 6" id="KW-0812">Transmembrane</keyword>
<sequence length="297" mass="33471">MSSEVTTLELYDYQPNRGAAVFFTIIFSIVTLVQAYLLFDAFQTHNIIFVQKYTNLKLCSYTKLSLFYIPLVLGGVCEVIGFITRSISVFSKGDLNSFIAQRVCILIAPNLFMTTMYLIFGKLVQLINISNHFIFSETVNRRLFVTGNIAGSILQGVGGGISSDGTHADYEKGKKLIIAGLAIQLGIFVIFSLREFFLFKIIKNDGSNIALSTQKWKLMNLVLLASGILIMVRSIVRLVEVIEGSSSPILRHEWFSYVFDTMLMFLLMGLYAVTTPFCSLFHIQTETINFLQEDDYE</sequence>
<dbReference type="EMBL" id="PUHR01000074">
    <property type="protein sequence ID" value="KAG0668231.1"/>
    <property type="molecule type" value="Genomic_DNA"/>
</dbReference>
<dbReference type="Pfam" id="PF04479">
    <property type="entry name" value="RTA1"/>
    <property type="match status" value="1"/>
</dbReference>
<reference evidence="7 8" key="1">
    <citation type="submission" date="2020-11" db="EMBL/GenBank/DDBJ databases">
        <title>Kefir isolates.</title>
        <authorList>
            <person name="Marcisauskas S."/>
            <person name="Kim Y."/>
            <person name="Blasche S."/>
        </authorList>
    </citation>
    <scope>NUCLEOTIDE SEQUENCE [LARGE SCALE GENOMIC DNA]</scope>
    <source>
        <strain evidence="7 8">OG2</strain>
    </source>
</reference>
<dbReference type="InterPro" id="IPR007568">
    <property type="entry name" value="RTA1"/>
</dbReference>
<name>A0A9P7BBE4_MAUEX</name>
<evidence type="ECO:0000256" key="4">
    <source>
        <dbReference type="ARBA" id="ARBA00022989"/>
    </source>
</evidence>
<comment type="caution">
    <text evidence="7">The sequence shown here is derived from an EMBL/GenBank/DDBJ whole genome shotgun (WGS) entry which is preliminary data.</text>
</comment>
<keyword evidence="8" id="KW-1185">Reference proteome</keyword>
<feature type="transmembrane region" description="Helical" evidence="6">
    <location>
        <begin position="20"/>
        <end position="39"/>
    </location>
</feature>
<evidence type="ECO:0000256" key="3">
    <source>
        <dbReference type="ARBA" id="ARBA00022692"/>
    </source>
</evidence>